<proteinExistence type="predicted"/>
<evidence type="ECO:0000256" key="1">
    <source>
        <dbReference type="SAM" id="MobiDB-lite"/>
    </source>
</evidence>
<sequence>MKLGKALATGVAEERPQTAATDIDTAIDISLATDTDLPAEAGDRSAADEVPAVR</sequence>
<name>A0ABX1IQQ9_STRGB</name>
<dbReference type="Proteomes" id="UP000744032">
    <property type="component" value="Unassembled WGS sequence"/>
</dbReference>
<reference evidence="2 3" key="1">
    <citation type="submission" date="2020-04" db="EMBL/GenBank/DDBJ databases">
        <title>Genome sequence of Streptomyces galbus strain I339.</title>
        <authorList>
            <person name="Silva E.A.N."/>
            <person name="Merces M."/>
            <person name="Castelo Branco A.P.O.T."/>
            <person name="Vasconcelos P.C."/>
            <person name="Costa N.P."/>
            <person name="Marinho G.C.S."/>
            <person name="Oliveira C.J.B."/>
            <person name="Araujo D."/>
            <person name="Rodrigues Junior V.S."/>
            <person name="Almeida R."/>
            <person name="Silva Filho U.R."/>
            <person name="Andrade A.S.A."/>
            <person name="Cibulski S.P."/>
        </authorList>
    </citation>
    <scope>NUCLEOTIDE SEQUENCE [LARGE SCALE GENOMIC DNA]</scope>
    <source>
        <strain evidence="2 3">I339</strain>
    </source>
</reference>
<evidence type="ECO:0000313" key="2">
    <source>
        <dbReference type="EMBL" id="NKQ27958.1"/>
    </source>
</evidence>
<protein>
    <submittedName>
        <fullName evidence="2">Uncharacterized protein</fullName>
    </submittedName>
</protein>
<feature type="region of interest" description="Disordered" evidence="1">
    <location>
        <begin position="34"/>
        <end position="54"/>
    </location>
</feature>
<accession>A0ABX1IQQ9</accession>
<gene>
    <name evidence="2" type="ORF">HF200_27025</name>
</gene>
<keyword evidence="3" id="KW-1185">Reference proteome</keyword>
<dbReference type="EMBL" id="JAAXMD010000346">
    <property type="protein sequence ID" value="NKQ27958.1"/>
    <property type="molecule type" value="Genomic_DNA"/>
</dbReference>
<dbReference type="RefSeq" id="WP_168375748.1">
    <property type="nucleotide sequence ID" value="NZ_JAAXMD010000346.1"/>
</dbReference>
<comment type="caution">
    <text evidence="2">The sequence shown here is derived from an EMBL/GenBank/DDBJ whole genome shotgun (WGS) entry which is preliminary data.</text>
</comment>
<organism evidence="2 3">
    <name type="scientific">Streptomyces galbus</name>
    <dbReference type="NCBI Taxonomy" id="33898"/>
    <lineage>
        <taxon>Bacteria</taxon>
        <taxon>Bacillati</taxon>
        <taxon>Actinomycetota</taxon>
        <taxon>Actinomycetes</taxon>
        <taxon>Kitasatosporales</taxon>
        <taxon>Streptomycetaceae</taxon>
        <taxon>Streptomyces</taxon>
    </lineage>
</organism>
<evidence type="ECO:0000313" key="3">
    <source>
        <dbReference type="Proteomes" id="UP000744032"/>
    </source>
</evidence>